<evidence type="ECO:0000256" key="2">
    <source>
        <dbReference type="ARBA" id="ARBA00019841"/>
    </source>
</evidence>
<evidence type="ECO:0000259" key="8">
    <source>
        <dbReference type="Pfam" id="PF17768"/>
    </source>
</evidence>
<dbReference type="Pfam" id="PF02272">
    <property type="entry name" value="DHHA1"/>
    <property type="match status" value="1"/>
</dbReference>
<proteinExistence type="inferred from homology"/>
<protein>
    <recommendedName>
        <fullName evidence="2">Single-stranded-DNA-specific exonuclease RecJ</fullName>
    </recommendedName>
</protein>
<name>A0A445MRD2_9BACT</name>
<organism evidence="9">
    <name type="scientific">uncultured Desulfobacterium sp</name>
    <dbReference type="NCBI Taxonomy" id="201089"/>
    <lineage>
        <taxon>Bacteria</taxon>
        <taxon>Pseudomonadati</taxon>
        <taxon>Thermodesulfobacteriota</taxon>
        <taxon>Desulfobacteria</taxon>
        <taxon>Desulfobacterales</taxon>
        <taxon>Desulfobacteriaceae</taxon>
        <taxon>Desulfobacterium</taxon>
        <taxon>environmental samples</taxon>
    </lineage>
</organism>
<dbReference type="InterPro" id="IPR003156">
    <property type="entry name" value="DHHA1_dom"/>
</dbReference>
<dbReference type="EMBL" id="OJIN01000019">
    <property type="protein sequence ID" value="SPD72044.1"/>
    <property type="molecule type" value="Genomic_DNA"/>
</dbReference>
<dbReference type="InterPro" id="IPR001667">
    <property type="entry name" value="DDH_dom"/>
</dbReference>
<keyword evidence="4 9" id="KW-0378">Hydrolase</keyword>
<dbReference type="GO" id="GO:0008409">
    <property type="term" value="F:5'-3' exonuclease activity"/>
    <property type="evidence" value="ECO:0007669"/>
    <property type="project" value="InterPro"/>
</dbReference>
<keyword evidence="5 9" id="KW-0269">Exonuclease</keyword>
<feature type="domain" description="DDH" evidence="6">
    <location>
        <begin position="80"/>
        <end position="237"/>
    </location>
</feature>
<dbReference type="Pfam" id="PF17768">
    <property type="entry name" value="RecJ_OB"/>
    <property type="match status" value="1"/>
</dbReference>
<dbReference type="Pfam" id="PF01368">
    <property type="entry name" value="DHH"/>
    <property type="match status" value="1"/>
</dbReference>
<dbReference type="PANTHER" id="PTHR30255">
    <property type="entry name" value="SINGLE-STRANDED-DNA-SPECIFIC EXONUCLEASE RECJ"/>
    <property type="match status" value="1"/>
</dbReference>
<dbReference type="AlphaFoldDB" id="A0A445MRD2"/>
<evidence type="ECO:0000256" key="1">
    <source>
        <dbReference type="ARBA" id="ARBA00005915"/>
    </source>
</evidence>
<evidence type="ECO:0000256" key="4">
    <source>
        <dbReference type="ARBA" id="ARBA00022801"/>
    </source>
</evidence>
<gene>
    <name evidence="9" type="ORF">PITCH_A1150079</name>
</gene>
<accession>A0A445MRD2</accession>
<feature type="domain" description="DHHA1" evidence="7">
    <location>
        <begin position="363"/>
        <end position="438"/>
    </location>
</feature>
<dbReference type="SUPFAM" id="SSF64182">
    <property type="entry name" value="DHH phosphoesterases"/>
    <property type="match status" value="1"/>
</dbReference>
<comment type="similarity">
    <text evidence="1">Belongs to the RecJ family.</text>
</comment>
<dbReference type="GO" id="GO:0003676">
    <property type="term" value="F:nucleic acid binding"/>
    <property type="evidence" value="ECO:0007669"/>
    <property type="project" value="InterPro"/>
</dbReference>
<evidence type="ECO:0000313" key="9">
    <source>
        <dbReference type="EMBL" id="SPD72044.1"/>
    </source>
</evidence>
<dbReference type="Gene3D" id="2.40.50.460">
    <property type="match status" value="1"/>
</dbReference>
<dbReference type="InterPro" id="IPR041122">
    <property type="entry name" value="RecJ_OB"/>
</dbReference>
<evidence type="ECO:0000256" key="3">
    <source>
        <dbReference type="ARBA" id="ARBA00022722"/>
    </source>
</evidence>
<reference evidence="9" key="1">
    <citation type="submission" date="2018-01" db="EMBL/GenBank/DDBJ databases">
        <authorList>
            <person name="Regsiter A."/>
            <person name="William W."/>
        </authorList>
    </citation>
    <scope>NUCLEOTIDE SEQUENCE</scope>
    <source>
        <strain evidence="9">TRIP AH-1</strain>
    </source>
</reference>
<dbReference type="GO" id="GO:0006281">
    <property type="term" value="P:DNA repair"/>
    <property type="evidence" value="ECO:0007669"/>
    <property type="project" value="InterPro"/>
</dbReference>
<feature type="domain" description="RecJ OB" evidence="8">
    <location>
        <begin position="464"/>
        <end position="568"/>
    </location>
</feature>
<dbReference type="Gene3D" id="3.90.1640.30">
    <property type="match status" value="1"/>
</dbReference>
<dbReference type="PANTHER" id="PTHR30255:SF2">
    <property type="entry name" value="SINGLE-STRANDED-DNA-SPECIFIC EXONUCLEASE RECJ"/>
    <property type="match status" value="1"/>
</dbReference>
<dbReference type="InterPro" id="IPR051673">
    <property type="entry name" value="SSDNA_exonuclease_RecJ"/>
</dbReference>
<dbReference type="InterPro" id="IPR038763">
    <property type="entry name" value="DHH_sf"/>
</dbReference>
<dbReference type="NCBIfam" id="TIGR00644">
    <property type="entry name" value="recJ"/>
    <property type="match status" value="1"/>
</dbReference>
<sequence>MTSNKLWKIRPPSNLTTRLAGETGLSPLIAQLLINRGIADKHTATKFIKPRLADMIDPMGLKDMADAMILIIRAIERGEKITVFGDYDADGLTATALLYNFFSAIGIHAAFYIPNRLGEGYGLNIEAVQKIAKAGGGLIITVDCGASNRKEIELAQRLGLEIVISDHHQVPQDFMPCCPVINPNQPGCRFGFKELAGVGVAFFLAVAIRAGLRDRGWFKNRPEPDLKQYLDLVALGTVADRVRLLGQNRMLVAAGMEVMESTRWLGLRAMKDVADVHDAKITAEDLAFRIGPRLNAPGRIGDALMGMEILTTDDPVVAKDLAFKINAANSQRQGLERDIFDQILYLISDGGGIGSRRIIFFGGYAWHKGVLGIVASKLVDKYYRPSLVFNIQNGFAVGSGRSIDGFNMFQALSEFRHLFEKFGGHSHAAGFTLKKENLGILEEGLESLAHEKLTDADLTPAVDIDCEVGLCDVTFDMIRQIRSLAPFGEANPEPCFLARRLQVLDSRVVGERHLKLRVRQGNEERPFDAIGFGFGEKHPLNGKAVDVVFTPEVSRWQGLEGIQLKIVDLRPAL</sequence>
<dbReference type="InterPro" id="IPR004610">
    <property type="entry name" value="RecJ"/>
</dbReference>
<evidence type="ECO:0000256" key="5">
    <source>
        <dbReference type="ARBA" id="ARBA00022839"/>
    </source>
</evidence>
<evidence type="ECO:0000259" key="7">
    <source>
        <dbReference type="Pfam" id="PF02272"/>
    </source>
</evidence>
<dbReference type="GO" id="GO:0006310">
    <property type="term" value="P:DNA recombination"/>
    <property type="evidence" value="ECO:0007669"/>
    <property type="project" value="InterPro"/>
</dbReference>
<evidence type="ECO:0000259" key="6">
    <source>
        <dbReference type="Pfam" id="PF01368"/>
    </source>
</evidence>
<keyword evidence="3" id="KW-0540">Nuclease</keyword>